<keyword evidence="3" id="KW-0472">Membrane</keyword>
<proteinExistence type="predicted"/>
<gene>
    <name evidence="6" type="ORF">PGLA2088_LOCUS15684</name>
</gene>
<feature type="transmembrane region" description="Helical" evidence="3">
    <location>
        <begin position="903"/>
        <end position="924"/>
    </location>
</feature>
<dbReference type="InterPro" id="IPR000873">
    <property type="entry name" value="AMP-dep_synth/lig_dom"/>
</dbReference>
<evidence type="ECO:0000256" key="2">
    <source>
        <dbReference type="ARBA" id="ARBA00022553"/>
    </source>
</evidence>
<evidence type="ECO:0008006" key="8">
    <source>
        <dbReference type="Google" id="ProtNLM"/>
    </source>
</evidence>
<evidence type="ECO:0000256" key="1">
    <source>
        <dbReference type="ARBA" id="ARBA00022450"/>
    </source>
</evidence>
<keyword evidence="2" id="KW-0597">Phosphoprotein</keyword>
<feature type="domain" description="AMP-binding enzyme C-terminal" evidence="5">
    <location>
        <begin position="532"/>
        <end position="609"/>
    </location>
</feature>
<organism evidence="6 7">
    <name type="scientific">Polarella glacialis</name>
    <name type="common">Dinoflagellate</name>
    <dbReference type="NCBI Taxonomy" id="89957"/>
    <lineage>
        <taxon>Eukaryota</taxon>
        <taxon>Sar</taxon>
        <taxon>Alveolata</taxon>
        <taxon>Dinophyceae</taxon>
        <taxon>Suessiales</taxon>
        <taxon>Suessiaceae</taxon>
        <taxon>Polarella</taxon>
    </lineage>
</organism>
<protein>
    <recommendedName>
        <fullName evidence="8">AMP-dependent synthetase/ligase domain-containing protein</fullName>
    </recommendedName>
</protein>
<dbReference type="Gene3D" id="3.40.50.12780">
    <property type="entry name" value="N-terminal domain of ligase-like"/>
    <property type="match status" value="1"/>
</dbReference>
<dbReference type="Proteomes" id="UP000626109">
    <property type="component" value="Unassembled WGS sequence"/>
</dbReference>
<name>A0A813J1J0_POLGL</name>
<dbReference type="Gene3D" id="3.30.300.30">
    <property type="match status" value="1"/>
</dbReference>
<keyword evidence="1" id="KW-0596">Phosphopantetheine</keyword>
<dbReference type="EMBL" id="CAJNNW010019519">
    <property type="protein sequence ID" value="CAE8664673.1"/>
    <property type="molecule type" value="Genomic_DNA"/>
</dbReference>
<sequence>MATRKYAKGVLGEDEEGWQEKVLRFWIWDADAYVKLLEHYSPKDGAMPAQLNCPIAVFRAKEDHELYRRARDDRDWMQFTSSGPFEYEETPTSHEMFLERFIMQAETDPVMKAKLVRLCQPDPEDQDGSSSGTICPWQHLQRLSPHSLSLIDENETHLLGQELLETASSLATSMRAQGLETGSRVLLVAVVGRDCLLAQLALVHCGASAVLIGPGESPEYLAQVAEIGGCSHALSLLPELQVSSISSRLCELTLKNPPKNIAPALPTFVQRASPATILFSSGSTGKPKGVVQSFGTLLALSADMAPSSEPLLWKGSIGWIANYALPYALAGQPLLVVPRELQLDPTGLKALRTPHQVRTLTLAPSELRGLLETPDCLSDLESVTCMAEALPPAVSKDFFAQYSQVRLMETYASSEVQGSNAFLSTEVSRDGVAGRFNMRQGQTVILVDPQNITRKVDVRNQAVELLLRPTANGYLDGKQTSMRFIPNPFGPGQLFRTGDLCKWIEVEKKLQLVGRVDFQVKVSGKLVELEHVEQVAEALPGVKQAAARTFVRSSGTMVVALFVSVDGNRRRGPDGERELKEQLTLGLPSHAVPAMVAFIDEIPLLKNGKKDRKALPEPDEDGEDEMTDSIGIVRAVGQRWAQEFRARQAICGISVWALVFEHWCKKNPQGHLLQTLWFTEEAPLFQSAMGVLDLMASRLSMSLLMWTVGYFDSRLQKTRREFLVQCGCVFFVYVFMAWPSMTSRSFNWPCDSTHPRGLVVNRWSCLAYIMYRCFQRSCSALGVPALLQALVCYLLAPFFLMVPVTMPGFSHLPDWLGDILDPPHFTADVYFRDGGHYLMGYWLGSIATQEAVKKVLGRSRMQALIAGFVWACTFLFRTYLTAYFDASQPGFVIHQSRLYFSDYLYPVRLLCDGILAMSLVILIGEGIPILRLMGQSLVGAYILHMPFNPHLIAFIQWGQPAGCVCQLAFACMVPAAFVLTIGHLGQSGVVMAARHLQAWK</sequence>
<dbReference type="InterPro" id="IPR042099">
    <property type="entry name" value="ANL_N_sf"/>
</dbReference>
<dbReference type="PANTHER" id="PTHR44845">
    <property type="entry name" value="CARRIER DOMAIN-CONTAINING PROTEIN"/>
    <property type="match status" value="1"/>
</dbReference>
<evidence type="ECO:0000259" key="4">
    <source>
        <dbReference type="Pfam" id="PF00501"/>
    </source>
</evidence>
<dbReference type="Pfam" id="PF13193">
    <property type="entry name" value="AMP-binding_C"/>
    <property type="match status" value="1"/>
</dbReference>
<evidence type="ECO:0000256" key="3">
    <source>
        <dbReference type="SAM" id="Phobius"/>
    </source>
</evidence>
<dbReference type="InterPro" id="IPR025110">
    <property type="entry name" value="AMP-bd_C"/>
</dbReference>
<dbReference type="SUPFAM" id="SSF56801">
    <property type="entry name" value="Acetyl-CoA synthetase-like"/>
    <property type="match status" value="1"/>
</dbReference>
<dbReference type="PANTHER" id="PTHR44845:SF6">
    <property type="entry name" value="BETA-ALANINE-ACTIVATING ENZYME"/>
    <property type="match status" value="1"/>
</dbReference>
<evidence type="ECO:0000313" key="7">
    <source>
        <dbReference type="Proteomes" id="UP000626109"/>
    </source>
</evidence>
<dbReference type="PROSITE" id="PS00455">
    <property type="entry name" value="AMP_BINDING"/>
    <property type="match status" value="1"/>
</dbReference>
<keyword evidence="3" id="KW-0812">Transmembrane</keyword>
<feature type="transmembrane region" description="Helical" evidence="3">
    <location>
        <begin position="780"/>
        <end position="802"/>
    </location>
</feature>
<dbReference type="InterPro" id="IPR045851">
    <property type="entry name" value="AMP-bd_C_sf"/>
</dbReference>
<feature type="transmembrane region" description="Helical" evidence="3">
    <location>
        <begin position="863"/>
        <end position="883"/>
    </location>
</feature>
<feature type="transmembrane region" description="Helical" evidence="3">
    <location>
        <begin position="936"/>
        <end position="955"/>
    </location>
</feature>
<dbReference type="AlphaFoldDB" id="A0A813J1J0"/>
<dbReference type="Gene3D" id="3.40.50.1820">
    <property type="entry name" value="alpha/beta hydrolase"/>
    <property type="match status" value="1"/>
</dbReference>
<keyword evidence="3" id="KW-1133">Transmembrane helix</keyword>
<feature type="transmembrane region" description="Helical" evidence="3">
    <location>
        <begin position="722"/>
        <end position="741"/>
    </location>
</feature>
<dbReference type="InterPro" id="IPR020845">
    <property type="entry name" value="AMP-binding_CS"/>
</dbReference>
<dbReference type="InterPro" id="IPR029058">
    <property type="entry name" value="AB_hydrolase_fold"/>
</dbReference>
<comment type="caution">
    <text evidence="6">The sequence shown here is derived from an EMBL/GenBank/DDBJ whole genome shotgun (WGS) entry which is preliminary data.</text>
</comment>
<accession>A0A813J1J0</accession>
<dbReference type="Pfam" id="PF00501">
    <property type="entry name" value="AMP-binding"/>
    <property type="match status" value="1"/>
</dbReference>
<feature type="transmembrane region" description="Helical" evidence="3">
    <location>
        <begin position="967"/>
        <end position="993"/>
    </location>
</feature>
<evidence type="ECO:0000313" key="6">
    <source>
        <dbReference type="EMBL" id="CAE8664673.1"/>
    </source>
</evidence>
<feature type="domain" description="AMP-dependent synthetase/ligase" evidence="4">
    <location>
        <begin position="150"/>
        <end position="449"/>
    </location>
</feature>
<evidence type="ECO:0000259" key="5">
    <source>
        <dbReference type="Pfam" id="PF13193"/>
    </source>
</evidence>
<feature type="transmembrane region" description="Helical" evidence="3">
    <location>
        <begin position="688"/>
        <end position="710"/>
    </location>
</feature>
<reference evidence="6" key="1">
    <citation type="submission" date="2021-02" db="EMBL/GenBank/DDBJ databases">
        <authorList>
            <person name="Dougan E. K."/>
            <person name="Rhodes N."/>
            <person name="Thang M."/>
            <person name="Chan C."/>
        </authorList>
    </citation>
    <scope>NUCLEOTIDE SEQUENCE</scope>
</reference>